<evidence type="ECO:0000259" key="1">
    <source>
        <dbReference type="Pfam" id="PF05685"/>
    </source>
</evidence>
<keyword evidence="2" id="KW-0540">Nuclease</keyword>
<dbReference type="PANTHER" id="PTHR35400">
    <property type="entry name" value="SLR1083 PROTEIN"/>
    <property type="match status" value="1"/>
</dbReference>
<keyword evidence="3" id="KW-1185">Reference proteome</keyword>
<proteinExistence type="predicted"/>
<sequence length="171" mass="19707">MRGLPRHTELIDGSLVFVSPQEKWHARVIDLLRAELDRQAPDDLRTEREMAVRLAKRQMPEPDVLVVTVDAYERGDPSTYYLPEDVVLAVEAVSPDSKDRDRETKPLKYAKAGIRHFWRVERSDSGTVVYVYERDLESGRYALTGIHHERLKLAVPFAIDVDLSRVGRRAR</sequence>
<protein>
    <submittedName>
        <fullName evidence="2">Uma2 family endonuclease</fullName>
    </submittedName>
</protein>
<dbReference type="InterPro" id="IPR012296">
    <property type="entry name" value="Nuclease_put_TT1808"/>
</dbReference>
<dbReference type="SUPFAM" id="SSF52980">
    <property type="entry name" value="Restriction endonuclease-like"/>
    <property type="match status" value="1"/>
</dbReference>
<keyword evidence="2" id="KW-0255">Endonuclease</keyword>
<dbReference type="Pfam" id="PF05685">
    <property type="entry name" value="Uma2"/>
    <property type="match status" value="1"/>
</dbReference>
<dbReference type="Proteomes" id="UP000774570">
    <property type="component" value="Unassembled WGS sequence"/>
</dbReference>
<keyword evidence="2" id="KW-0378">Hydrolase</keyword>
<evidence type="ECO:0000313" key="2">
    <source>
        <dbReference type="EMBL" id="MBW8480941.1"/>
    </source>
</evidence>
<dbReference type="InterPro" id="IPR011335">
    <property type="entry name" value="Restrct_endonuc-II-like"/>
</dbReference>
<gene>
    <name evidence="2" type="ORF">K1Y72_01075</name>
</gene>
<comment type="caution">
    <text evidence="2">The sequence shown here is derived from an EMBL/GenBank/DDBJ whole genome shotgun (WGS) entry which is preliminary data.</text>
</comment>
<organism evidence="2 3">
    <name type="scientific">Actinomadura parmotrematis</name>
    <dbReference type="NCBI Taxonomy" id="2864039"/>
    <lineage>
        <taxon>Bacteria</taxon>
        <taxon>Bacillati</taxon>
        <taxon>Actinomycetota</taxon>
        <taxon>Actinomycetes</taxon>
        <taxon>Streptosporangiales</taxon>
        <taxon>Thermomonosporaceae</taxon>
        <taxon>Actinomadura</taxon>
    </lineage>
</organism>
<dbReference type="CDD" id="cd06260">
    <property type="entry name" value="DUF820-like"/>
    <property type="match status" value="1"/>
</dbReference>
<accession>A0ABS7FKR3</accession>
<dbReference type="PANTHER" id="PTHR35400:SF3">
    <property type="entry name" value="SLL1072 PROTEIN"/>
    <property type="match status" value="1"/>
</dbReference>
<name>A0ABS7FKR3_9ACTN</name>
<evidence type="ECO:0000313" key="3">
    <source>
        <dbReference type="Proteomes" id="UP000774570"/>
    </source>
</evidence>
<reference evidence="2 3" key="1">
    <citation type="submission" date="2021-07" db="EMBL/GenBank/DDBJ databases">
        <title>Actinomadura sp. PM05-2 isolated from lichen.</title>
        <authorList>
            <person name="Somphong A."/>
            <person name="Phongsopitanun W."/>
            <person name="Tanasupawat S."/>
            <person name="Peongsungnone V."/>
        </authorList>
    </citation>
    <scope>NUCLEOTIDE SEQUENCE [LARGE SCALE GENOMIC DNA]</scope>
    <source>
        <strain evidence="2 3">PM05-2</strain>
    </source>
</reference>
<dbReference type="GO" id="GO:0004519">
    <property type="term" value="F:endonuclease activity"/>
    <property type="evidence" value="ECO:0007669"/>
    <property type="project" value="UniProtKB-KW"/>
</dbReference>
<dbReference type="EMBL" id="JAIBOA010000001">
    <property type="protein sequence ID" value="MBW8480941.1"/>
    <property type="molecule type" value="Genomic_DNA"/>
</dbReference>
<dbReference type="InterPro" id="IPR008538">
    <property type="entry name" value="Uma2"/>
</dbReference>
<dbReference type="Gene3D" id="3.90.1570.10">
    <property type="entry name" value="tt1808, chain A"/>
    <property type="match status" value="1"/>
</dbReference>
<feature type="domain" description="Putative restriction endonuclease" evidence="1">
    <location>
        <begin position="7"/>
        <end position="153"/>
    </location>
</feature>